<keyword evidence="2" id="KW-1185">Reference proteome</keyword>
<proteinExistence type="predicted"/>
<reference evidence="2" key="1">
    <citation type="submission" date="2016-10" db="EMBL/GenBank/DDBJ databases">
        <authorList>
            <person name="Varghese N."/>
            <person name="Submissions S."/>
        </authorList>
    </citation>
    <scope>NUCLEOTIDE SEQUENCE [LARGE SCALE GENOMIC DNA]</scope>
    <source>
        <strain evidence="2">CGMCC 1.10118</strain>
    </source>
</reference>
<protein>
    <submittedName>
        <fullName evidence="1">Transposase, IS605 OrfB family, central region</fullName>
    </submittedName>
</protein>
<accession>A0A1H3KKS8</accession>
<evidence type="ECO:0000313" key="2">
    <source>
        <dbReference type="Proteomes" id="UP000199170"/>
    </source>
</evidence>
<organism evidence="1 2">
    <name type="scientific">Halobellus clavatus</name>
    <dbReference type="NCBI Taxonomy" id="660517"/>
    <lineage>
        <taxon>Archaea</taxon>
        <taxon>Methanobacteriati</taxon>
        <taxon>Methanobacteriota</taxon>
        <taxon>Stenosarchaea group</taxon>
        <taxon>Halobacteria</taxon>
        <taxon>Halobacteriales</taxon>
        <taxon>Haloferacaceae</taxon>
        <taxon>Halobellus</taxon>
    </lineage>
</organism>
<dbReference type="AlphaFoldDB" id="A0A1H3KKS8"/>
<sequence>MFYARTYGIYLHRAANEIVAEALEHDCSHIVFGDLTDIRETMPEASWHHLWTFRRLYEYVED</sequence>
<dbReference type="Proteomes" id="UP000199170">
    <property type="component" value="Unassembled WGS sequence"/>
</dbReference>
<name>A0A1H3KKS8_9EURY</name>
<dbReference type="RefSeq" id="WP_245705832.1">
    <property type="nucleotide sequence ID" value="NZ_FNPB01000020.1"/>
</dbReference>
<dbReference type="EMBL" id="FNPB01000020">
    <property type="protein sequence ID" value="SDY52669.1"/>
    <property type="molecule type" value="Genomic_DNA"/>
</dbReference>
<evidence type="ECO:0000313" key="1">
    <source>
        <dbReference type="EMBL" id="SDY52669.1"/>
    </source>
</evidence>
<gene>
    <name evidence="1" type="ORF">SAMN04487946_12023</name>
</gene>